<protein>
    <recommendedName>
        <fullName evidence="4">Secreted protein</fullName>
    </recommendedName>
</protein>
<comment type="caution">
    <text evidence="2">The sequence shown here is derived from an EMBL/GenBank/DDBJ whole genome shotgun (WGS) entry which is preliminary data.</text>
</comment>
<dbReference type="Proteomes" id="UP000653644">
    <property type="component" value="Unassembled WGS sequence"/>
</dbReference>
<name>A0ABQ3CD46_9ACTN</name>
<evidence type="ECO:0000256" key="1">
    <source>
        <dbReference type="SAM" id="MobiDB-lite"/>
    </source>
</evidence>
<feature type="compositionally biased region" description="Polar residues" evidence="1">
    <location>
        <begin position="89"/>
        <end position="103"/>
    </location>
</feature>
<sequence>MMALMASIHTPGVAAASRSRYSARPDTLDHPLYVIEHVLYSRRTPAGHRQEATKDGRSGILPDVRPSGAVRPQGTAEDAGTGTGVRATSADTLPGSGSDTATTRGRGESDR</sequence>
<dbReference type="EMBL" id="BMVN01000001">
    <property type="protein sequence ID" value="GHA01257.1"/>
    <property type="molecule type" value="Genomic_DNA"/>
</dbReference>
<feature type="region of interest" description="Disordered" evidence="1">
    <location>
        <begin position="41"/>
        <end position="111"/>
    </location>
</feature>
<accession>A0ABQ3CD46</accession>
<evidence type="ECO:0008006" key="4">
    <source>
        <dbReference type="Google" id="ProtNLM"/>
    </source>
</evidence>
<feature type="compositionally biased region" description="Basic and acidic residues" evidence="1">
    <location>
        <begin position="48"/>
        <end position="57"/>
    </location>
</feature>
<proteinExistence type="predicted"/>
<feature type="region of interest" description="Disordered" evidence="1">
    <location>
        <begin position="1"/>
        <end position="27"/>
    </location>
</feature>
<feature type="compositionally biased region" description="Low complexity" evidence="1">
    <location>
        <begin position="14"/>
        <end position="24"/>
    </location>
</feature>
<reference evidence="3" key="1">
    <citation type="journal article" date="2019" name="Int. J. Syst. Evol. Microbiol.">
        <title>The Global Catalogue of Microorganisms (GCM) 10K type strain sequencing project: providing services to taxonomists for standard genome sequencing and annotation.</title>
        <authorList>
            <consortium name="The Broad Institute Genomics Platform"/>
            <consortium name="The Broad Institute Genome Sequencing Center for Infectious Disease"/>
            <person name="Wu L."/>
            <person name="Ma J."/>
        </authorList>
    </citation>
    <scope>NUCLEOTIDE SEQUENCE [LARGE SCALE GENOMIC DNA]</scope>
    <source>
        <strain evidence="3">JCM 4733</strain>
    </source>
</reference>
<evidence type="ECO:0000313" key="3">
    <source>
        <dbReference type="Proteomes" id="UP000653644"/>
    </source>
</evidence>
<evidence type="ECO:0000313" key="2">
    <source>
        <dbReference type="EMBL" id="GHA01257.1"/>
    </source>
</evidence>
<keyword evidence="3" id="KW-1185">Reference proteome</keyword>
<organism evidence="2 3">
    <name type="scientific">Streptomyces canarius</name>
    <dbReference type="NCBI Taxonomy" id="285453"/>
    <lineage>
        <taxon>Bacteria</taxon>
        <taxon>Bacillati</taxon>
        <taxon>Actinomycetota</taxon>
        <taxon>Actinomycetes</taxon>
        <taxon>Kitasatosporales</taxon>
        <taxon>Streptomycetaceae</taxon>
        <taxon>Streptomyces</taxon>
    </lineage>
</organism>
<gene>
    <name evidence="2" type="ORF">GCM10010345_01180</name>
</gene>